<keyword evidence="3" id="KW-1185">Reference proteome</keyword>
<evidence type="ECO:0000313" key="2">
    <source>
        <dbReference type="EMBL" id="QIS16458.1"/>
    </source>
</evidence>
<dbReference type="RefSeq" id="WP_167478528.1">
    <property type="nucleotide sequence ID" value="NZ_CP046172.1"/>
</dbReference>
<evidence type="ECO:0000313" key="3">
    <source>
        <dbReference type="Proteomes" id="UP000503540"/>
    </source>
</evidence>
<proteinExistence type="predicted"/>
<dbReference type="Proteomes" id="UP000503540">
    <property type="component" value="Chromosome"/>
</dbReference>
<dbReference type="KEGG" id="nah:F5544_43255"/>
<gene>
    <name evidence="1" type="ORF">F5544_43185</name>
    <name evidence="2" type="ORF">F5544_43255</name>
</gene>
<protein>
    <submittedName>
        <fullName evidence="1">Uncharacterized protein</fullName>
    </submittedName>
</protein>
<reference evidence="1 3" key="1">
    <citation type="journal article" date="2019" name="ACS Chem. Biol.">
        <title>Identification and Mobilization of a Cryptic Antibiotic Biosynthesis Gene Locus from a Human-Pathogenic Nocardia Isolate.</title>
        <authorList>
            <person name="Herisse M."/>
            <person name="Ishida K."/>
            <person name="Porter J.L."/>
            <person name="Howden B."/>
            <person name="Hertweck C."/>
            <person name="Stinear T.P."/>
            <person name="Pidot S.J."/>
        </authorList>
    </citation>
    <scope>NUCLEOTIDE SEQUENCE [LARGE SCALE GENOMIC DNA]</scope>
    <source>
        <strain evidence="1 3">AUSMDU00012717</strain>
    </source>
</reference>
<dbReference type="EMBL" id="CP046172">
    <property type="protein sequence ID" value="QIS16444.1"/>
    <property type="molecule type" value="Genomic_DNA"/>
</dbReference>
<dbReference type="AlphaFoldDB" id="A0A6G9YTC0"/>
<dbReference type="EMBL" id="CP046172">
    <property type="protein sequence ID" value="QIS16458.1"/>
    <property type="molecule type" value="Genomic_DNA"/>
</dbReference>
<sequence length="85" mass="9647">MNYPFGFIPNDDGSISMVTVGLEQGPLYFPGTFAQFDEKERTLVLITDNMEDGQITFNFDHVVFFSTSRLTEEDIRLALAEETES</sequence>
<organism evidence="1 3">
    <name type="scientific">Nocardia arthritidis</name>
    <dbReference type="NCBI Taxonomy" id="228602"/>
    <lineage>
        <taxon>Bacteria</taxon>
        <taxon>Bacillati</taxon>
        <taxon>Actinomycetota</taxon>
        <taxon>Actinomycetes</taxon>
        <taxon>Mycobacteriales</taxon>
        <taxon>Nocardiaceae</taxon>
        <taxon>Nocardia</taxon>
    </lineage>
</organism>
<evidence type="ECO:0000313" key="1">
    <source>
        <dbReference type="EMBL" id="QIS16444.1"/>
    </source>
</evidence>
<dbReference type="KEGG" id="nah:F5544_43185"/>
<name>A0A6G9YTC0_9NOCA</name>
<accession>A0A6G9YTC0</accession>